<dbReference type="Pfam" id="PF02786">
    <property type="entry name" value="CPSase_L_D2"/>
    <property type="match status" value="1"/>
</dbReference>
<feature type="domain" description="Biotin carboxylation" evidence="15">
    <location>
        <begin position="1"/>
        <end position="445"/>
    </location>
</feature>
<dbReference type="NCBIfam" id="NF006367">
    <property type="entry name" value="PRK08591.1"/>
    <property type="match status" value="1"/>
</dbReference>
<comment type="subunit">
    <text evidence="3 13">Acetyl-CoA carboxylase is a heterohexamer of biotin carboxyl carrier protein, biotin carboxylase and the two subunits of carboxyl transferase in a 2:2 complex.</text>
</comment>
<dbReference type="EC" id="6.3.4.14" evidence="4 13"/>
<evidence type="ECO:0000256" key="6">
    <source>
        <dbReference type="ARBA" id="ARBA00022723"/>
    </source>
</evidence>
<dbReference type="SUPFAM" id="SSF56059">
    <property type="entry name" value="Glutathione synthetase ATP-binding domain-like"/>
    <property type="match status" value="1"/>
</dbReference>
<keyword evidence="13" id="KW-0276">Fatty acid metabolism</keyword>
<dbReference type="PROSITE" id="PS50975">
    <property type="entry name" value="ATP_GRASP"/>
    <property type="match status" value="1"/>
</dbReference>
<evidence type="ECO:0000256" key="2">
    <source>
        <dbReference type="ARBA" id="ARBA00004956"/>
    </source>
</evidence>
<dbReference type="GO" id="GO:0046872">
    <property type="term" value="F:metal ion binding"/>
    <property type="evidence" value="ECO:0007669"/>
    <property type="project" value="UniProtKB-KW"/>
</dbReference>
<keyword evidence="8 12" id="KW-0067">ATP-binding</keyword>
<evidence type="ECO:0000256" key="1">
    <source>
        <dbReference type="ARBA" id="ARBA00003761"/>
    </source>
</evidence>
<dbReference type="InterPro" id="IPR016185">
    <property type="entry name" value="PreATP-grasp_dom_sf"/>
</dbReference>
<dbReference type="SMART" id="SM00878">
    <property type="entry name" value="Biotin_carb_C"/>
    <property type="match status" value="1"/>
</dbReference>
<evidence type="ECO:0000256" key="12">
    <source>
        <dbReference type="PROSITE-ProRule" id="PRU00409"/>
    </source>
</evidence>
<dbReference type="InterPro" id="IPR051602">
    <property type="entry name" value="ACC_Biotin_Carboxylase"/>
</dbReference>
<organism evidence="16 17">
    <name type="scientific">Tectimicrobiota bacterium</name>
    <dbReference type="NCBI Taxonomy" id="2528274"/>
    <lineage>
        <taxon>Bacteria</taxon>
        <taxon>Pseudomonadati</taxon>
        <taxon>Nitrospinota/Tectimicrobiota group</taxon>
        <taxon>Candidatus Tectimicrobiota</taxon>
    </lineage>
</organism>
<evidence type="ECO:0000259" key="14">
    <source>
        <dbReference type="PROSITE" id="PS50975"/>
    </source>
</evidence>
<dbReference type="InterPro" id="IPR004549">
    <property type="entry name" value="Acetyl_CoA_COase_biotin_COase"/>
</dbReference>
<dbReference type="GO" id="GO:0005524">
    <property type="term" value="F:ATP binding"/>
    <property type="evidence" value="ECO:0007669"/>
    <property type="project" value="UniProtKB-UniRule"/>
</dbReference>
<keyword evidence="13" id="KW-0443">Lipid metabolism</keyword>
<dbReference type="Proteomes" id="UP000741360">
    <property type="component" value="Unassembled WGS sequence"/>
</dbReference>
<dbReference type="GO" id="GO:0006633">
    <property type="term" value="P:fatty acid biosynthetic process"/>
    <property type="evidence" value="ECO:0007669"/>
    <property type="project" value="UniProtKB-KW"/>
</dbReference>
<sequence>MFHKILIANRGEIALRILRACKEMGVRTVAVHSTADAGAAHVKLADESLCIGPPESSASYLNVASIISAAEITDAEAIHPGYGFLAENPHFAEVCESCRIKFIGPTPEHLRLIGDKAQARRMMQEAGVPILMGSESSLQSSEEAVELARQVGYPVLLKAVAGGGGKGMRVVRDEEGLMNALLMVQAEASASFGNDSIFLEKYLEKARHVEVQIVADELGNVVHCGDRECTIQRRYQKLIEEGPSPAISDKLREEIGRVAVKAVKTMQYRNVGTMEFLLDSEGRYYFIEMNGRIQVEHAVTEMITGIDLIKEQIRIAAGEKLQFTQKQVHIHGHSLECRINAEDPEKFIPCPGRISYLSLPGGPGVRVDTAIFPGYEVTPHYDSLIAKLIVHGEDRMEAISRMIRALGEFQIEGVKTTIPFHLQVLANPEFIRGEFSTDFLDRYHLPAAARG</sequence>
<dbReference type="PROSITE" id="PS50979">
    <property type="entry name" value="BC"/>
    <property type="match status" value="1"/>
</dbReference>
<comment type="caution">
    <text evidence="16">The sequence shown here is derived from an EMBL/GenBank/DDBJ whole genome shotgun (WGS) entry which is preliminary data.</text>
</comment>
<evidence type="ECO:0000256" key="10">
    <source>
        <dbReference type="ARBA" id="ARBA00023267"/>
    </source>
</evidence>
<evidence type="ECO:0000313" key="17">
    <source>
        <dbReference type="Proteomes" id="UP000741360"/>
    </source>
</evidence>
<accession>A0A932M0L7</accession>
<reference evidence="16" key="1">
    <citation type="submission" date="2020-07" db="EMBL/GenBank/DDBJ databases">
        <title>Huge and variable diversity of episymbiotic CPR bacteria and DPANN archaea in groundwater ecosystems.</title>
        <authorList>
            <person name="He C.Y."/>
            <person name="Keren R."/>
            <person name="Whittaker M."/>
            <person name="Farag I.F."/>
            <person name="Doudna J."/>
            <person name="Cate J.H.D."/>
            <person name="Banfield J.F."/>
        </authorList>
    </citation>
    <scope>NUCLEOTIDE SEQUENCE</scope>
    <source>
        <strain evidence="16">NC_groundwater_717_Ag_S-0.2um_59_8</strain>
    </source>
</reference>
<dbReference type="GO" id="GO:0004075">
    <property type="term" value="F:biotin carboxylase activity"/>
    <property type="evidence" value="ECO:0007669"/>
    <property type="project" value="UniProtKB-EC"/>
</dbReference>
<keyword evidence="13" id="KW-0275">Fatty acid biosynthesis</keyword>
<evidence type="ECO:0000256" key="4">
    <source>
        <dbReference type="ARBA" id="ARBA00013263"/>
    </source>
</evidence>
<name>A0A932M0L7_UNCTE</name>
<feature type="domain" description="ATP-grasp" evidence="14">
    <location>
        <begin position="120"/>
        <end position="317"/>
    </location>
</feature>
<comment type="catalytic activity">
    <reaction evidence="11 13">
        <text>N(6)-biotinyl-L-lysyl-[protein] + hydrogencarbonate + ATP = N(6)-carboxybiotinyl-L-lysyl-[protein] + ADP + phosphate + H(+)</text>
        <dbReference type="Rhea" id="RHEA:13501"/>
        <dbReference type="Rhea" id="RHEA-COMP:10505"/>
        <dbReference type="Rhea" id="RHEA-COMP:10506"/>
        <dbReference type="ChEBI" id="CHEBI:15378"/>
        <dbReference type="ChEBI" id="CHEBI:17544"/>
        <dbReference type="ChEBI" id="CHEBI:30616"/>
        <dbReference type="ChEBI" id="CHEBI:43474"/>
        <dbReference type="ChEBI" id="CHEBI:83144"/>
        <dbReference type="ChEBI" id="CHEBI:83145"/>
        <dbReference type="ChEBI" id="CHEBI:456216"/>
        <dbReference type="EC" id="6.3.4.14"/>
    </reaction>
</comment>
<dbReference type="Pfam" id="PF00289">
    <property type="entry name" value="Biotin_carb_N"/>
    <property type="match status" value="1"/>
</dbReference>
<dbReference type="InterPro" id="IPR005482">
    <property type="entry name" value="Biotin_COase_C"/>
</dbReference>
<dbReference type="Pfam" id="PF02785">
    <property type="entry name" value="Biotin_carb_C"/>
    <property type="match status" value="1"/>
</dbReference>
<keyword evidence="9" id="KW-0460">Magnesium</keyword>
<dbReference type="PANTHER" id="PTHR48095:SF2">
    <property type="entry name" value="BIOTIN CARBOXYLASE, CHLOROPLASTIC"/>
    <property type="match status" value="1"/>
</dbReference>
<evidence type="ECO:0000313" key="16">
    <source>
        <dbReference type="EMBL" id="MBI3014665.1"/>
    </source>
</evidence>
<comment type="function">
    <text evidence="1 13">This protein is a component of the acetyl coenzyme A carboxylase complex; first, biotin carboxylase catalyzes the carboxylation of the carrier protein and then the transcarboxylase transfers the carboxyl group to form malonyl-CoA.</text>
</comment>
<evidence type="ECO:0000256" key="3">
    <source>
        <dbReference type="ARBA" id="ARBA00011750"/>
    </source>
</evidence>
<keyword evidence="6" id="KW-0479">Metal-binding</keyword>
<evidence type="ECO:0000256" key="5">
    <source>
        <dbReference type="ARBA" id="ARBA00022598"/>
    </source>
</evidence>
<dbReference type="NCBIfam" id="TIGR00514">
    <property type="entry name" value="accC"/>
    <property type="match status" value="1"/>
</dbReference>
<dbReference type="AlphaFoldDB" id="A0A932M0L7"/>
<dbReference type="PANTHER" id="PTHR48095">
    <property type="entry name" value="PYRUVATE CARBOXYLASE SUBUNIT A"/>
    <property type="match status" value="1"/>
</dbReference>
<keyword evidence="5 13" id="KW-0436">Ligase</keyword>
<evidence type="ECO:0000256" key="7">
    <source>
        <dbReference type="ARBA" id="ARBA00022741"/>
    </source>
</evidence>
<keyword evidence="7 12" id="KW-0547">Nucleotide-binding</keyword>
<dbReference type="SUPFAM" id="SSF52440">
    <property type="entry name" value="PreATP-grasp domain"/>
    <property type="match status" value="1"/>
</dbReference>
<dbReference type="InterPro" id="IPR011764">
    <property type="entry name" value="Biotin_carboxylation_dom"/>
</dbReference>
<keyword evidence="10 13" id="KW-0092">Biotin</keyword>
<evidence type="ECO:0000259" key="15">
    <source>
        <dbReference type="PROSITE" id="PS50979"/>
    </source>
</evidence>
<evidence type="ECO:0000256" key="13">
    <source>
        <dbReference type="RuleBase" id="RU365063"/>
    </source>
</evidence>
<evidence type="ECO:0000256" key="9">
    <source>
        <dbReference type="ARBA" id="ARBA00022842"/>
    </source>
</evidence>
<comment type="pathway">
    <text evidence="2 13">Lipid metabolism; malonyl-CoA biosynthesis; malonyl-CoA from acetyl-CoA: step 1/1.</text>
</comment>
<evidence type="ECO:0000256" key="8">
    <source>
        <dbReference type="ARBA" id="ARBA00022840"/>
    </source>
</evidence>
<protein>
    <recommendedName>
        <fullName evidence="4 13">Biotin carboxylase</fullName>
        <ecNumber evidence="4 13">6.3.4.14</ecNumber>
    </recommendedName>
    <alternativeName>
        <fullName evidence="13">Acetyl-coenzyme A carboxylase biotin carboxylase subunit A</fullName>
    </alternativeName>
</protein>
<dbReference type="InterPro" id="IPR005481">
    <property type="entry name" value="BC-like_N"/>
</dbReference>
<dbReference type="EMBL" id="JACPSX010000110">
    <property type="protein sequence ID" value="MBI3014665.1"/>
    <property type="molecule type" value="Genomic_DNA"/>
</dbReference>
<dbReference type="FunFam" id="3.40.50.20:FF:000010">
    <property type="entry name" value="Propionyl-CoA carboxylase subunit alpha"/>
    <property type="match status" value="1"/>
</dbReference>
<proteinExistence type="predicted"/>
<gene>
    <name evidence="16" type="primary">accC</name>
    <name evidence="16" type="ORF">HYY65_06315</name>
</gene>
<dbReference type="SUPFAM" id="SSF51246">
    <property type="entry name" value="Rudiment single hybrid motif"/>
    <property type="match status" value="1"/>
</dbReference>
<dbReference type="FunFam" id="3.30.1490.20:FF:000018">
    <property type="entry name" value="Biotin carboxylase"/>
    <property type="match status" value="1"/>
</dbReference>
<dbReference type="InterPro" id="IPR011054">
    <property type="entry name" value="Rudment_hybrid_motif"/>
</dbReference>
<evidence type="ECO:0000256" key="11">
    <source>
        <dbReference type="ARBA" id="ARBA00048600"/>
    </source>
</evidence>
<dbReference type="Gene3D" id="3.30.470.20">
    <property type="entry name" value="ATP-grasp fold, B domain"/>
    <property type="match status" value="1"/>
</dbReference>
<keyword evidence="13" id="KW-0444">Lipid biosynthesis</keyword>
<dbReference type="InterPro" id="IPR005479">
    <property type="entry name" value="CPAse_ATP-bd"/>
</dbReference>
<dbReference type="InterPro" id="IPR011761">
    <property type="entry name" value="ATP-grasp"/>
</dbReference>